<reference evidence="2" key="2">
    <citation type="submission" date="2020-11" db="EMBL/GenBank/DDBJ databases">
        <authorList>
            <person name="McCartney M.A."/>
            <person name="Auch B."/>
            <person name="Kono T."/>
            <person name="Mallez S."/>
            <person name="Becker A."/>
            <person name="Gohl D.M."/>
            <person name="Silverstein K.A.T."/>
            <person name="Koren S."/>
            <person name="Bechman K.B."/>
            <person name="Herman A."/>
            <person name="Abrahante J.E."/>
            <person name="Garbe J."/>
        </authorList>
    </citation>
    <scope>NUCLEOTIDE SEQUENCE</scope>
    <source>
        <strain evidence="2">Duluth1</strain>
        <tissue evidence="2">Whole animal</tissue>
    </source>
</reference>
<name>A0A9D4FR25_DREPO</name>
<sequence length="136" mass="15279">MSEVASKGQPKLSFSGVKPQTKQAVKKSRPNSEARNSSMEEFQVIQAQLQAMTDTISSLRDDLKWVDLLLTDIVAIHRIPTKRGQTRPVLVKLRNNSAKYTIMRKRAPMKNGGYKLVDDVTKPNQGLINRLICTLT</sequence>
<reference evidence="2" key="1">
    <citation type="journal article" date="2019" name="bioRxiv">
        <title>The Genome of the Zebra Mussel, Dreissena polymorpha: A Resource for Invasive Species Research.</title>
        <authorList>
            <person name="McCartney M.A."/>
            <person name="Auch B."/>
            <person name="Kono T."/>
            <person name="Mallez S."/>
            <person name="Zhang Y."/>
            <person name="Obille A."/>
            <person name="Becker A."/>
            <person name="Abrahante J.E."/>
            <person name="Garbe J."/>
            <person name="Badalamenti J.P."/>
            <person name="Herman A."/>
            <person name="Mangelson H."/>
            <person name="Liachko I."/>
            <person name="Sullivan S."/>
            <person name="Sone E.D."/>
            <person name="Koren S."/>
            <person name="Silverstein K.A.T."/>
            <person name="Beckman K.B."/>
            <person name="Gohl D.M."/>
        </authorList>
    </citation>
    <scope>NUCLEOTIDE SEQUENCE</scope>
    <source>
        <strain evidence="2">Duluth1</strain>
        <tissue evidence="2">Whole animal</tissue>
    </source>
</reference>
<dbReference type="EMBL" id="JAIWYP010000006">
    <property type="protein sequence ID" value="KAH3803410.1"/>
    <property type="molecule type" value="Genomic_DNA"/>
</dbReference>
<dbReference type="Proteomes" id="UP000828390">
    <property type="component" value="Unassembled WGS sequence"/>
</dbReference>
<gene>
    <name evidence="2" type="ORF">DPMN_131671</name>
</gene>
<proteinExistence type="predicted"/>
<feature type="region of interest" description="Disordered" evidence="1">
    <location>
        <begin position="1"/>
        <end position="38"/>
    </location>
</feature>
<dbReference type="AlphaFoldDB" id="A0A9D4FR25"/>
<accession>A0A9D4FR25</accession>
<comment type="caution">
    <text evidence="2">The sequence shown here is derived from an EMBL/GenBank/DDBJ whole genome shotgun (WGS) entry which is preliminary data.</text>
</comment>
<protein>
    <submittedName>
        <fullName evidence="2">Uncharacterized protein</fullName>
    </submittedName>
</protein>
<evidence type="ECO:0000256" key="1">
    <source>
        <dbReference type="SAM" id="MobiDB-lite"/>
    </source>
</evidence>
<evidence type="ECO:0000313" key="3">
    <source>
        <dbReference type="Proteomes" id="UP000828390"/>
    </source>
</evidence>
<organism evidence="2 3">
    <name type="scientific">Dreissena polymorpha</name>
    <name type="common">Zebra mussel</name>
    <name type="synonym">Mytilus polymorpha</name>
    <dbReference type="NCBI Taxonomy" id="45954"/>
    <lineage>
        <taxon>Eukaryota</taxon>
        <taxon>Metazoa</taxon>
        <taxon>Spiralia</taxon>
        <taxon>Lophotrochozoa</taxon>
        <taxon>Mollusca</taxon>
        <taxon>Bivalvia</taxon>
        <taxon>Autobranchia</taxon>
        <taxon>Heteroconchia</taxon>
        <taxon>Euheterodonta</taxon>
        <taxon>Imparidentia</taxon>
        <taxon>Neoheterodontei</taxon>
        <taxon>Myida</taxon>
        <taxon>Dreissenoidea</taxon>
        <taxon>Dreissenidae</taxon>
        <taxon>Dreissena</taxon>
    </lineage>
</organism>
<keyword evidence="3" id="KW-1185">Reference proteome</keyword>
<evidence type="ECO:0000313" key="2">
    <source>
        <dbReference type="EMBL" id="KAH3803410.1"/>
    </source>
</evidence>